<feature type="coiled-coil region" evidence="1">
    <location>
        <begin position="759"/>
        <end position="860"/>
    </location>
</feature>
<evidence type="ECO:0000313" key="3">
    <source>
        <dbReference type="Proteomes" id="UP000278807"/>
    </source>
</evidence>
<reference evidence="2 3" key="2">
    <citation type="submission" date="2018-11" db="EMBL/GenBank/DDBJ databases">
        <authorList>
            <consortium name="Pathogen Informatics"/>
        </authorList>
    </citation>
    <scope>NUCLEOTIDE SEQUENCE [LARGE SCALE GENOMIC DNA]</scope>
</reference>
<name>A0A0R3TQC4_RODNA</name>
<sequence>MSWLESLKSSTAARLVSEAAKEIFTESTAEIDDPVAHLKNSRIRINELENLVCQFKSEIHNYQKEIADLNLCIENLELRAVNNQEESDSRLREKEKRICELLEQIKCRREEPEGECMPMKYLQSSNSFPLNLNDSSNGNMINIESNHHLTSDSEENLLKAELLRKCEEIEELRKELEQSREEKYQEVAALQESNTARLVRLQERLRYLEEIQASKAVASQDLPSLDSPTLSDAAVQTEISPAVETIHSADVVIQTDEIKTEVSDFDRKEADSEVIAEEDGEYAEMELKVARFERISEALSSAVSLLPPPSSEPSVGPMVWPPQQPEAQVAVLVAAEAASRQELMLARDYITQMLSQQCYSSQSDELSQLLLETLTAYTKFHHGECTLSDFEQAVKPLIERDESYAELIEQLKVSPLEKCLNEICFQLEDNGRLTKNIEDYNNPSVEKLVKLLSRKKKDPLREFLLTGAGRVDPEDQKIVDRFNFLIKDSEYKKALCDSLLQLLENSSIKLDMENLDSDGIIIVKRVADALSTKNKTLNMVKDETVESIRNRLKAVDVATLSPEVRSAFELINSLFDFIDAGDESDPNLTTTVDLLKLLSQRTYEGMMPQTGSDYKLRDYLKGLMMNSSSLDLISLCPDDQVLVNHLVEKMNRESIHSTDLPALVNLLKSVTEEIQANQLEGLQQKIKSSQLDQEVTQNLENIIVGYTNLWAMYTQAEKDKIALGQLVRSKHEESKAYHAQLQKLLAERQSTGAIRSEEAARLQAKIERLESHLLQAEENHTQEAVLAEEREASLRETLARTEAEVGDLKEFIETAEERIECAREERDAAKEAARACQNELAALRVNHNNLLKALDSLEKGMFVLSFSSGCRDIAAL</sequence>
<evidence type="ECO:0000256" key="1">
    <source>
        <dbReference type="SAM" id="Coils"/>
    </source>
</evidence>
<feature type="coiled-coil region" evidence="1">
    <location>
        <begin position="59"/>
        <end position="86"/>
    </location>
</feature>
<keyword evidence="1" id="KW-0175">Coiled coil</keyword>
<evidence type="ECO:0000313" key="4">
    <source>
        <dbReference type="WBParaSite" id="HNAJ_0000973801-mRNA-1"/>
    </source>
</evidence>
<evidence type="ECO:0000313" key="2">
    <source>
        <dbReference type="EMBL" id="VDO06377.1"/>
    </source>
</evidence>
<proteinExistence type="predicted"/>
<dbReference type="STRING" id="102285.A0A0R3TQC4"/>
<dbReference type="Proteomes" id="UP000278807">
    <property type="component" value="Unassembled WGS sequence"/>
</dbReference>
<protein>
    <submittedName>
        <fullName evidence="4">GRIP domain-containing protein</fullName>
    </submittedName>
</protein>
<dbReference type="EMBL" id="UZAE01012728">
    <property type="protein sequence ID" value="VDO06377.1"/>
    <property type="molecule type" value="Genomic_DNA"/>
</dbReference>
<accession>A0A0R3TQC4</accession>
<dbReference type="WBParaSite" id="HNAJ_0000973801-mRNA-1">
    <property type="protein sequence ID" value="HNAJ_0000973801-mRNA-1"/>
    <property type="gene ID" value="HNAJ_0000973801"/>
</dbReference>
<dbReference type="OrthoDB" id="425925at2759"/>
<organism evidence="4">
    <name type="scientific">Rodentolepis nana</name>
    <name type="common">Dwarf tapeworm</name>
    <name type="synonym">Hymenolepis nana</name>
    <dbReference type="NCBI Taxonomy" id="102285"/>
    <lineage>
        <taxon>Eukaryota</taxon>
        <taxon>Metazoa</taxon>
        <taxon>Spiralia</taxon>
        <taxon>Lophotrochozoa</taxon>
        <taxon>Platyhelminthes</taxon>
        <taxon>Cestoda</taxon>
        <taxon>Eucestoda</taxon>
        <taxon>Cyclophyllidea</taxon>
        <taxon>Hymenolepididae</taxon>
        <taxon>Rodentolepis</taxon>
    </lineage>
</organism>
<dbReference type="AlphaFoldDB" id="A0A0R3TQC4"/>
<feature type="coiled-coil region" evidence="1">
    <location>
        <begin position="155"/>
        <end position="193"/>
    </location>
</feature>
<keyword evidence="3" id="KW-1185">Reference proteome</keyword>
<gene>
    <name evidence="2" type="ORF">HNAJ_LOCUS9733</name>
</gene>
<reference evidence="4" key="1">
    <citation type="submission" date="2017-02" db="UniProtKB">
        <authorList>
            <consortium name="WormBaseParasite"/>
        </authorList>
    </citation>
    <scope>IDENTIFICATION</scope>
</reference>